<accession>A0A6J8AQE7</accession>
<evidence type="ECO:0000256" key="6">
    <source>
        <dbReference type="ARBA" id="ARBA00022884"/>
    </source>
</evidence>
<keyword evidence="3" id="KW-0677">Repeat</keyword>
<reference evidence="10 11" key="1">
    <citation type="submission" date="2020-06" db="EMBL/GenBank/DDBJ databases">
        <authorList>
            <person name="Li R."/>
            <person name="Bekaert M."/>
        </authorList>
    </citation>
    <scope>NUCLEOTIDE SEQUENCE [LARGE SCALE GENOMIC DNA]</scope>
    <source>
        <strain evidence="11">wild</strain>
    </source>
</reference>
<dbReference type="InterPro" id="IPR036236">
    <property type="entry name" value="Znf_C2H2_sf"/>
</dbReference>
<keyword evidence="5" id="KW-0862">Zinc</keyword>
<dbReference type="InterPro" id="IPR013087">
    <property type="entry name" value="Znf_C2H2_type"/>
</dbReference>
<name>A0A6J8AQE7_MYTCO</name>
<dbReference type="GO" id="GO:0008270">
    <property type="term" value="F:zinc ion binding"/>
    <property type="evidence" value="ECO:0007669"/>
    <property type="project" value="UniProtKB-KW"/>
</dbReference>
<dbReference type="Proteomes" id="UP000507470">
    <property type="component" value="Unassembled WGS sequence"/>
</dbReference>
<dbReference type="InterPro" id="IPR051061">
    <property type="entry name" value="Zinc_finger_trans_reg"/>
</dbReference>
<dbReference type="GO" id="GO:0006357">
    <property type="term" value="P:regulation of transcription by RNA polymerase II"/>
    <property type="evidence" value="ECO:0007669"/>
    <property type="project" value="TreeGrafter"/>
</dbReference>
<feature type="domain" description="C2H2-type" evidence="9">
    <location>
        <begin position="8"/>
        <end position="37"/>
    </location>
</feature>
<dbReference type="Pfam" id="PF00096">
    <property type="entry name" value="zf-C2H2"/>
    <property type="match status" value="3"/>
</dbReference>
<keyword evidence="11" id="KW-1185">Reference proteome</keyword>
<dbReference type="PANTHER" id="PTHR46179:SF26">
    <property type="entry name" value="ZINC FINGER PROTEIN 423 HOMOLOG"/>
    <property type="match status" value="1"/>
</dbReference>
<dbReference type="PANTHER" id="PTHR46179">
    <property type="entry name" value="ZINC FINGER PROTEIN"/>
    <property type="match status" value="1"/>
</dbReference>
<protein>
    <submittedName>
        <fullName evidence="10">GTF3A</fullName>
    </submittedName>
</protein>
<dbReference type="InterPro" id="IPR054599">
    <property type="entry name" value="TFIIIA_Zfn-C2H2"/>
</dbReference>
<evidence type="ECO:0000256" key="2">
    <source>
        <dbReference type="ARBA" id="ARBA00022723"/>
    </source>
</evidence>
<evidence type="ECO:0000256" key="7">
    <source>
        <dbReference type="ARBA" id="ARBA00023242"/>
    </source>
</evidence>
<comment type="subcellular location">
    <subcellularLocation>
        <location evidence="1">Nucleus</location>
    </subcellularLocation>
</comment>
<feature type="domain" description="C2H2-type" evidence="9">
    <location>
        <begin position="38"/>
        <end position="60"/>
    </location>
</feature>
<dbReference type="SUPFAM" id="SSF57667">
    <property type="entry name" value="beta-beta-alpha zinc fingers"/>
    <property type="match status" value="3"/>
</dbReference>
<dbReference type="GO" id="GO:0005634">
    <property type="term" value="C:nucleus"/>
    <property type="evidence" value="ECO:0007669"/>
    <property type="project" value="UniProtKB-SubCell"/>
</dbReference>
<keyword evidence="4 8" id="KW-0863">Zinc-finger</keyword>
<dbReference type="SMART" id="SM00355">
    <property type="entry name" value="ZnF_C2H2"/>
    <property type="match status" value="6"/>
</dbReference>
<dbReference type="PROSITE" id="PS00028">
    <property type="entry name" value="ZINC_FINGER_C2H2_1"/>
    <property type="match status" value="5"/>
</dbReference>
<feature type="domain" description="C2H2-type" evidence="9">
    <location>
        <begin position="68"/>
        <end position="93"/>
    </location>
</feature>
<evidence type="ECO:0000256" key="3">
    <source>
        <dbReference type="ARBA" id="ARBA00022737"/>
    </source>
</evidence>
<evidence type="ECO:0000313" key="11">
    <source>
        <dbReference type="Proteomes" id="UP000507470"/>
    </source>
</evidence>
<dbReference type="PROSITE" id="PS50157">
    <property type="entry name" value="ZINC_FINGER_C2H2_2"/>
    <property type="match status" value="5"/>
</dbReference>
<dbReference type="Gene3D" id="3.30.160.60">
    <property type="entry name" value="Classic Zinc Finger"/>
    <property type="match status" value="4"/>
</dbReference>
<organism evidence="10 11">
    <name type="scientific">Mytilus coruscus</name>
    <name type="common">Sea mussel</name>
    <dbReference type="NCBI Taxonomy" id="42192"/>
    <lineage>
        <taxon>Eukaryota</taxon>
        <taxon>Metazoa</taxon>
        <taxon>Spiralia</taxon>
        <taxon>Lophotrochozoa</taxon>
        <taxon>Mollusca</taxon>
        <taxon>Bivalvia</taxon>
        <taxon>Autobranchia</taxon>
        <taxon>Pteriomorphia</taxon>
        <taxon>Mytilida</taxon>
        <taxon>Mytiloidea</taxon>
        <taxon>Mytilidae</taxon>
        <taxon>Mytilinae</taxon>
        <taxon>Mytilus</taxon>
    </lineage>
</organism>
<dbReference type="FunFam" id="3.30.160.60:FF:000446">
    <property type="entry name" value="Zinc finger protein"/>
    <property type="match status" value="1"/>
</dbReference>
<dbReference type="OrthoDB" id="2687452at2759"/>
<keyword evidence="7" id="KW-0539">Nucleus</keyword>
<dbReference type="GO" id="GO:0003723">
    <property type="term" value="F:RNA binding"/>
    <property type="evidence" value="ECO:0007669"/>
    <property type="project" value="UniProtKB-KW"/>
</dbReference>
<sequence>MSTVTCAHVCSFEGCEKTFSRKDRLIIHLRTHTGERPYLCECGKSYARSTHLTRHKETVHGSTVVLSLLCEEEGCNQTFSSKQALNKHIKRRHEKKLYECTFKGCNRYFHKHQHLTIHEYEHTDVKPFKCIFKDCEKRFLLPSKLKQHMKVHSGYQCHHDGCEEVFDTWTQLRQHRYLQHPTCCDRNFTTKQKCQKHILLHQMKGTLPKKKSRKGVKKKSCAATVTGIDPKLTKCESTEDHICLSESESAHEENLNQKQTDHMTGSYCVQYFAESHLCISEAGVHEKHLPCRKTVNLKISKNDKGLQLDERGFSMDILNKHKEDELMDKGAEINNENKNCTKQVDANADKVYNIPVIASSDHAELFGNSQMNSGLCIGDNCSNNTDNSHYDLYQRSVCL</sequence>
<evidence type="ECO:0000256" key="1">
    <source>
        <dbReference type="ARBA" id="ARBA00004123"/>
    </source>
</evidence>
<keyword evidence="6" id="KW-0694">RNA-binding</keyword>
<dbReference type="EMBL" id="CACVKT020001833">
    <property type="protein sequence ID" value="CAC5372010.1"/>
    <property type="molecule type" value="Genomic_DNA"/>
</dbReference>
<evidence type="ECO:0000256" key="4">
    <source>
        <dbReference type="ARBA" id="ARBA00022771"/>
    </source>
</evidence>
<dbReference type="FunFam" id="3.30.160.60:FF:000072">
    <property type="entry name" value="zinc finger protein 143 isoform X1"/>
    <property type="match status" value="1"/>
</dbReference>
<evidence type="ECO:0000313" key="10">
    <source>
        <dbReference type="EMBL" id="CAC5372010.1"/>
    </source>
</evidence>
<feature type="domain" description="C2H2-type" evidence="9">
    <location>
        <begin position="128"/>
        <end position="157"/>
    </location>
</feature>
<evidence type="ECO:0000256" key="5">
    <source>
        <dbReference type="ARBA" id="ARBA00022833"/>
    </source>
</evidence>
<evidence type="ECO:0000256" key="8">
    <source>
        <dbReference type="PROSITE-ProRule" id="PRU00042"/>
    </source>
</evidence>
<keyword evidence="2" id="KW-0479">Metal-binding</keyword>
<evidence type="ECO:0000259" key="9">
    <source>
        <dbReference type="PROSITE" id="PS50157"/>
    </source>
</evidence>
<dbReference type="FunFam" id="3.30.160.60:FF:001102">
    <property type="entry name" value="Transcription factor IIIA"/>
    <property type="match status" value="1"/>
</dbReference>
<feature type="domain" description="C2H2-type" evidence="9">
    <location>
        <begin position="98"/>
        <end position="127"/>
    </location>
</feature>
<dbReference type="Pfam" id="PF22110">
    <property type="entry name" value="TFIIIA_zf-C2H2"/>
    <property type="match status" value="1"/>
</dbReference>
<gene>
    <name evidence="10" type="ORF">MCOR_10263</name>
</gene>
<dbReference type="AlphaFoldDB" id="A0A6J8AQE7"/>
<proteinExistence type="predicted"/>